<proteinExistence type="predicted"/>
<dbReference type="Pfam" id="PF14895">
    <property type="entry name" value="PPPI_inhib"/>
    <property type="match status" value="1"/>
</dbReference>
<dbReference type="GO" id="GO:0019902">
    <property type="term" value="F:phosphatase binding"/>
    <property type="evidence" value="ECO:0007669"/>
    <property type="project" value="InterPro"/>
</dbReference>
<evidence type="ECO:0000313" key="2">
    <source>
        <dbReference type="EMBL" id="KYO18545.1"/>
    </source>
</evidence>
<feature type="region of interest" description="Disordered" evidence="1">
    <location>
        <begin position="420"/>
        <end position="444"/>
    </location>
</feature>
<keyword evidence="3" id="KW-1185">Reference proteome</keyword>
<dbReference type="PANTHER" id="PTHR21055:SF3">
    <property type="entry name" value="PROTEIN PHOSPHATASE 1 REGULATORY SUBUNIT 36"/>
    <property type="match status" value="1"/>
</dbReference>
<dbReference type="Proteomes" id="UP000050525">
    <property type="component" value="Unassembled WGS sequence"/>
</dbReference>
<dbReference type="AlphaFoldDB" id="A0A151M204"/>
<protein>
    <submittedName>
        <fullName evidence="2">Protein phosphatase 1 regulatory subunit 36</fullName>
    </submittedName>
</protein>
<dbReference type="InterPro" id="IPR026142">
    <property type="entry name" value="Pro_pase_1_reg_su_36"/>
</dbReference>
<reference evidence="2 3" key="1">
    <citation type="journal article" date="2012" name="Genome Biol.">
        <title>Sequencing three crocodilian genomes to illuminate the evolution of archosaurs and amniotes.</title>
        <authorList>
            <person name="St John J.A."/>
            <person name="Braun E.L."/>
            <person name="Isberg S.R."/>
            <person name="Miles L.G."/>
            <person name="Chong A.Y."/>
            <person name="Gongora J."/>
            <person name="Dalzell P."/>
            <person name="Moran C."/>
            <person name="Bed'hom B."/>
            <person name="Abzhanov A."/>
            <person name="Burgess S.C."/>
            <person name="Cooksey A.M."/>
            <person name="Castoe T.A."/>
            <person name="Crawford N.G."/>
            <person name="Densmore L.D."/>
            <person name="Drew J.C."/>
            <person name="Edwards S.V."/>
            <person name="Faircloth B.C."/>
            <person name="Fujita M.K."/>
            <person name="Greenwold M.J."/>
            <person name="Hoffmann F.G."/>
            <person name="Howard J.M."/>
            <person name="Iguchi T."/>
            <person name="Janes D.E."/>
            <person name="Khan S.Y."/>
            <person name="Kohno S."/>
            <person name="de Koning A.J."/>
            <person name="Lance S.L."/>
            <person name="McCarthy F.M."/>
            <person name="McCormack J.E."/>
            <person name="Merchant M.E."/>
            <person name="Peterson D.G."/>
            <person name="Pollock D.D."/>
            <person name="Pourmand N."/>
            <person name="Raney B.J."/>
            <person name="Roessler K.A."/>
            <person name="Sanford J.R."/>
            <person name="Sawyer R.H."/>
            <person name="Schmidt C.J."/>
            <person name="Triplett E.W."/>
            <person name="Tuberville T.D."/>
            <person name="Venegas-Anaya M."/>
            <person name="Howard J.T."/>
            <person name="Jarvis E.D."/>
            <person name="Guillette L.J.Jr."/>
            <person name="Glenn T.C."/>
            <person name="Green R.E."/>
            <person name="Ray D.A."/>
        </authorList>
    </citation>
    <scope>NUCLEOTIDE SEQUENCE [LARGE SCALE GENOMIC DNA]</scope>
    <source>
        <strain evidence="2">KSC_2009_1</strain>
    </source>
</reference>
<gene>
    <name evidence="2" type="primary">PPP1R36</name>
    <name evidence="2" type="ORF">Y1Q_0014806</name>
</gene>
<dbReference type="eggNOG" id="ENOG502RH2T">
    <property type="taxonomic scope" value="Eukaryota"/>
</dbReference>
<dbReference type="STRING" id="8496.A0A151M204"/>
<organism evidence="2 3">
    <name type="scientific">Alligator mississippiensis</name>
    <name type="common">American alligator</name>
    <dbReference type="NCBI Taxonomy" id="8496"/>
    <lineage>
        <taxon>Eukaryota</taxon>
        <taxon>Metazoa</taxon>
        <taxon>Chordata</taxon>
        <taxon>Craniata</taxon>
        <taxon>Vertebrata</taxon>
        <taxon>Euteleostomi</taxon>
        <taxon>Archelosauria</taxon>
        <taxon>Archosauria</taxon>
        <taxon>Crocodylia</taxon>
        <taxon>Alligatoridae</taxon>
        <taxon>Alligatorinae</taxon>
        <taxon>Alligator</taxon>
    </lineage>
</organism>
<dbReference type="EMBL" id="AKHW03006807">
    <property type="protein sequence ID" value="KYO18545.1"/>
    <property type="molecule type" value="Genomic_DNA"/>
</dbReference>
<dbReference type="PANTHER" id="PTHR21055">
    <property type="entry name" value="PROTEIN PHOSPHATASE 1 REGULATORY SUBUNIT 36"/>
    <property type="match status" value="1"/>
</dbReference>
<name>A0A151M204_ALLMI</name>
<comment type="caution">
    <text evidence="2">The sequence shown here is derived from an EMBL/GenBank/DDBJ whole genome shotgun (WGS) entry which is preliminary data.</text>
</comment>
<evidence type="ECO:0000256" key="1">
    <source>
        <dbReference type="SAM" id="MobiDB-lite"/>
    </source>
</evidence>
<evidence type="ECO:0000313" key="3">
    <source>
        <dbReference type="Proteomes" id="UP000050525"/>
    </source>
</evidence>
<sequence length="482" mass="54886">MPVCSVGSVLPPPAALCRGRRVPVLELHAALASGSSEDCFPVLKERRGLTEPPRTRASMMKVTPGVWFWKDDTNTLEFASFAPAPDAKEKLKKGKAIHFQEMSTKTADRSTPTMFQELFGAKFPEKRLKSVEEISPRLSKRGQKEYVTLDDVKYAALFLVQENESYHISSFTTIMRSRQLDEFLMALLYYLSYFLEKITLEKKPKSLMGTLNLLERKDMEEALVKLSIAKTQLAKIYCILILGLGMADQHHMACGKRKTSSSQKDREFFECFYNFCTYVAWVAFRRKHFQEIQEEIGRLLRSDVFNPALKEKRYPGVQWSTEASADQRKVLFPYDRSLYARRPAIMSVVGQRSPVLSTLLPLPRDSAQYLFQNHYLHRGRTAPASKSKDHLDVTAVVFTPKVGIIGALRSKFNRHTLMPIGGMEEEDEEEEDEEEERSMQSSSSVYSYNLMSSSYRGVLSGCSRQSIILSRTTTEGDYSENG</sequence>
<accession>A0A151M204</accession>
<feature type="compositionally biased region" description="Acidic residues" evidence="1">
    <location>
        <begin position="423"/>
        <end position="436"/>
    </location>
</feature>